<evidence type="ECO:0000313" key="1">
    <source>
        <dbReference type="EMBL" id="SVD93090.1"/>
    </source>
</evidence>
<dbReference type="Pfam" id="PF07040">
    <property type="entry name" value="DUF1326"/>
    <property type="match status" value="1"/>
</dbReference>
<gene>
    <name evidence="1" type="ORF">METZ01_LOCUS445944</name>
</gene>
<reference evidence="1" key="1">
    <citation type="submission" date="2018-05" db="EMBL/GenBank/DDBJ databases">
        <authorList>
            <person name="Lanie J.A."/>
            <person name="Ng W.-L."/>
            <person name="Kazmierczak K.M."/>
            <person name="Andrzejewski T.M."/>
            <person name="Davidsen T.M."/>
            <person name="Wayne K.J."/>
            <person name="Tettelin H."/>
            <person name="Glass J.I."/>
            <person name="Rusch D."/>
            <person name="Podicherti R."/>
            <person name="Tsui H.-C.T."/>
            <person name="Winkler M.E."/>
        </authorList>
    </citation>
    <scope>NUCLEOTIDE SEQUENCE</scope>
</reference>
<sequence length="108" mass="12094">MAMKRREFNKILGAAAITPAWFTGRVGATPVWSLAANISECCSCEIPCPCNFGRPTSLRCDGNRLIEIYEGHVDDSDLTGIRFIVTFEMGKWSRIYVDENLNDDQMNA</sequence>
<dbReference type="AlphaFoldDB" id="A0A382ZCT4"/>
<accession>A0A382ZCT4</accession>
<evidence type="ECO:0008006" key="2">
    <source>
        <dbReference type="Google" id="ProtNLM"/>
    </source>
</evidence>
<dbReference type="EMBL" id="UINC01182718">
    <property type="protein sequence ID" value="SVD93090.1"/>
    <property type="molecule type" value="Genomic_DNA"/>
</dbReference>
<protein>
    <recommendedName>
        <fullName evidence="2">DUF1326 domain-containing protein</fullName>
    </recommendedName>
</protein>
<feature type="non-terminal residue" evidence="1">
    <location>
        <position position="108"/>
    </location>
</feature>
<organism evidence="1">
    <name type="scientific">marine metagenome</name>
    <dbReference type="NCBI Taxonomy" id="408172"/>
    <lineage>
        <taxon>unclassified sequences</taxon>
        <taxon>metagenomes</taxon>
        <taxon>ecological metagenomes</taxon>
    </lineage>
</organism>
<name>A0A382ZCT4_9ZZZZ</name>
<dbReference type="InterPro" id="IPR009758">
    <property type="entry name" value="DUF1326"/>
</dbReference>
<proteinExistence type="predicted"/>